<dbReference type="PANTHER" id="PTHR46307">
    <property type="entry name" value="G9A, ISOFORM B"/>
    <property type="match status" value="1"/>
</dbReference>
<dbReference type="GO" id="GO:0000122">
    <property type="term" value="P:negative regulation of transcription by RNA polymerase II"/>
    <property type="evidence" value="ECO:0007669"/>
    <property type="project" value="TreeGrafter"/>
</dbReference>
<dbReference type="Pfam" id="PF21533">
    <property type="entry name" value="EHMT1-2_CRR"/>
    <property type="match status" value="1"/>
</dbReference>
<dbReference type="SMART" id="SM00248">
    <property type="entry name" value="ANK"/>
    <property type="match status" value="6"/>
</dbReference>
<feature type="compositionally biased region" description="Acidic residues" evidence="4">
    <location>
        <begin position="224"/>
        <end position="251"/>
    </location>
</feature>
<dbReference type="Proteomes" id="UP000271974">
    <property type="component" value="Unassembled WGS sequence"/>
</dbReference>
<feature type="compositionally biased region" description="Basic and acidic residues" evidence="4">
    <location>
        <begin position="46"/>
        <end position="55"/>
    </location>
</feature>
<dbReference type="GO" id="GO:0046974">
    <property type="term" value="F:histone H3K9 methyltransferase activity"/>
    <property type="evidence" value="ECO:0007669"/>
    <property type="project" value="TreeGrafter"/>
</dbReference>
<dbReference type="Pfam" id="PF12796">
    <property type="entry name" value="Ank_2"/>
    <property type="match status" value="1"/>
</dbReference>
<reference evidence="6 7" key="1">
    <citation type="submission" date="2019-01" db="EMBL/GenBank/DDBJ databases">
        <title>A draft genome assembly of the solar-powered sea slug Elysia chlorotica.</title>
        <authorList>
            <person name="Cai H."/>
            <person name="Li Q."/>
            <person name="Fang X."/>
            <person name="Li J."/>
            <person name="Curtis N.E."/>
            <person name="Altenburger A."/>
            <person name="Shibata T."/>
            <person name="Feng M."/>
            <person name="Maeda T."/>
            <person name="Schwartz J.A."/>
            <person name="Shigenobu S."/>
            <person name="Lundholm N."/>
            <person name="Nishiyama T."/>
            <person name="Yang H."/>
            <person name="Hasebe M."/>
            <person name="Li S."/>
            <person name="Pierce S.K."/>
            <person name="Wang J."/>
        </authorList>
    </citation>
    <scope>NUCLEOTIDE SEQUENCE [LARGE SCALE GENOMIC DNA]</scope>
    <source>
        <strain evidence="6">EC2010</strain>
        <tissue evidence="6">Whole organism of an adult</tissue>
    </source>
</reference>
<feature type="compositionally biased region" description="Polar residues" evidence="4">
    <location>
        <begin position="440"/>
        <end position="455"/>
    </location>
</feature>
<feature type="compositionally biased region" description="Basic and acidic residues" evidence="4">
    <location>
        <begin position="253"/>
        <end position="272"/>
    </location>
</feature>
<dbReference type="InterPro" id="IPR047762">
    <property type="entry name" value="EHMT_CRR"/>
</dbReference>
<dbReference type="GO" id="GO:0005634">
    <property type="term" value="C:nucleus"/>
    <property type="evidence" value="ECO:0007669"/>
    <property type="project" value="InterPro"/>
</dbReference>
<dbReference type="SMART" id="SM00468">
    <property type="entry name" value="PreSET"/>
    <property type="match status" value="1"/>
</dbReference>
<dbReference type="Pfam" id="PF00023">
    <property type="entry name" value="Ank"/>
    <property type="match status" value="1"/>
</dbReference>
<dbReference type="PROSITE" id="PS50088">
    <property type="entry name" value="ANK_REPEAT"/>
    <property type="match status" value="6"/>
</dbReference>
<evidence type="ECO:0000313" key="7">
    <source>
        <dbReference type="Proteomes" id="UP000271974"/>
    </source>
</evidence>
<gene>
    <name evidence="6" type="ORF">EGW08_022351</name>
</gene>
<evidence type="ECO:0000259" key="5">
    <source>
        <dbReference type="SMART" id="SM00468"/>
    </source>
</evidence>
<dbReference type="CDD" id="cd20905">
    <property type="entry name" value="EHMT_ZBD"/>
    <property type="match status" value="1"/>
</dbReference>
<feature type="repeat" description="ANK" evidence="3">
    <location>
        <begin position="1484"/>
        <end position="1516"/>
    </location>
</feature>
<keyword evidence="2" id="KW-0949">S-adenosyl-L-methionine</keyword>
<feature type="repeat" description="ANK" evidence="3">
    <location>
        <begin position="1417"/>
        <end position="1450"/>
    </location>
</feature>
<dbReference type="PRINTS" id="PR01415">
    <property type="entry name" value="ANKYRIN"/>
</dbReference>
<feature type="compositionally biased region" description="Basic and acidic residues" evidence="4">
    <location>
        <begin position="667"/>
        <end position="685"/>
    </location>
</feature>
<dbReference type="SUPFAM" id="SSF82199">
    <property type="entry name" value="SET domain"/>
    <property type="match status" value="1"/>
</dbReference>
<dbReference type="EMBL" id="RQTK01001546">
    <property type="protein sequence ID" value="RUS69889.1"/>
    <property type="molecule type" value="Genomic_DNA"/>
</dbReference>
<feature type="region of interest" description="Disordered" evidence="4">
    <location>
        <begin position="433"/>
        <end position="493"/>
    </location>
</feature>
<dbReference type="InterPro" id="IPR043550">
    <property type="entry name" value="EHMT1/EHMT2"/>
</dbReference>
<dbReference type="GO" id="GO:0032259">
    <property type="term" value="P:methylation"/>
    <property type="evidence" value="ECO:0007669"/>
    <property type="project" value="UniProtKB-KW"/>
</dbReference>
<keyword evidence="1" id="KW-0489">Methyltransferase</keyword>
<feature type="compositionally biased region" description="Basic and acidic residues" evidence="4">
    <location>
        <begin position="148"/>
        <end position="158"/>
    </location>
</feature>
<feature type="compositionally biased region" description="Low complexity" evidence="4">
    <location>
        <begin position="565"/>
        <end position="632"/>
    </location>
</feature>
<dbReference type="InterPro" id="IPR002110">
    <property type="entry name" value="Ankyrin_rpt"/>
</dbReference>
<feature type="compositionally biased region" description="Low complexity" evidence="4">
    <location>
        <begin position="1033"/>
        <end position="1056"/>
    </location>
</feature>
<feature type="compositionally biased region" description="Polar residues" evidence="4">
    <location>
        <begin position="686"/>
        <end position="704"/>
    </location>
</feature>
<dbReference type="PROSITE" id="PS50297">
    <property type="entry name" value="ANK_REP_REGION"/>
    <property type="match status" value="4"/>
</dbReference>
<comment type="caution">
    <text evidence="6">The sequence shown here is derived from an EMBL/GenBank/DDBJ whole genome shotgun (WGS) entry which is preliminary data.</text>
</comment>
<feature type="compositionally biased region" description="Basic and acidic residues" evidence="4">
    <location>
        <begin position="182"/>
        <end position="193"/>
    </location>
</feature>
<evidence type="ECO:0000256" key="3">
    <source>
        <dbReference type="PROSITE-ProRule" id="PRU00023"/>
    </source>
</evidence>
<dbReference type="GO" id="GO:0008270">
    <property type="term" value="F:zinc ion binding"/>
    <property type="evidence" value="ECO:0007669"/>
    <property type="project" value="InterPro"/>
</dbReference>
<feature type="region of interest" description="Disordered" evidence="4">
    <location>
        <begin position="407"/>
        <end position="426"/>
    </location>
</feature>
<feature type="repeat" description="ANK" evidence="3">
    <location>
        <begin position="1517"/>
        <end position="1549"/>
    </location>
</feature>
<feature type="repeat" description="ANK" evidence="3">
    <location>
        <begin position="1384"/>
        <end position="1416"/>
    </location>
</feature>
<dbReference type="STRING" id="188477.A0A433SL84"/>
<dbReference type="Pfam" id="PF05033">
    <property type="entry name" value="Pre-SET"/>
    <property type="match status" value="1"/>
</dbReference>
<feature type="region of interest" description="Disordered" evidence="4">
    <location>
        <begin position="506"/>
        <end position="704"/>
    </location>
</feature>
<feature type="region of interest" description="Disordered" evidence="4">
    <location>
        <begin position="46"/>
        <end position="294"/>
    </location>
</feature>
<keyword evidence="1" id="KW-0808">Transferase</keyword>
<feature type="domain" description="Pre-SET" evidence="5">
    <location>
        <begin position="1591"/>
        <end position="1690"/>
    </location>
</feature>
<proteinExistence type="predicted"/>
<sequence>MESDQADCENGQSSQLVQDEGNDVDHEKLTINGVEGSCKLIEKNGHENEKKDCALAEKNASSDPEKRLKLDGLEELEGMDSSSDQAGLAATKEPNNVTENGLTEHSESTFNHDLSDEEIGDSNSPSSKALSGAIPVSSPTAEVSDAVNDVHSRPKSAMDDLNTETQKGRGTHEAPPPVSEVTEEKISVPKESVDDANPVPILENIEADAKLKTSTPIPTPVFEDITDDEDDSDPDTVGDNNIELELDDLIEPSELHAEPCTAEDKKLKKSSDDSTSDDVNLDSQDQEVHFSKKQNLLKTVISENVHDSSPNVSSENNFTLLKSSSETVKVFPKLKVTARKSGRPVSQSDSAPLKTINLHPIKDITMDVSEVEDALYLSKSSTSNADQCHEGKESSFTENSVSISDLKPFLGGRKKRRKKSYDLPGCRKRLKKIRSDAESIGSSADSMSLADSVSLSDGEFQEADSHKDIVGLTNDTAGARSEHSLQAPSSKVESALDILTKNSHLGFAKKSKPHSSSSSSNSSTLLPSSRKYLFPPSKLGSTTKKSGKIKSVLDMLHRRSQQRAESVTDSVVESGGVSTSESSSSVSTVSSIGSSSNSSSNSSSASLSSRQGAGTTTTTICVTSSESSTTTTIMVSPNRPVIEGMKRKGTPRKRKEEVICLSDSDDSDGKPKGGNEGKKKRDMTHDGSSATPSPLANLTSTSKGHSLLSKSRLLTSTVSGTPTPAPVVMVVAQHSTAAGMRSLLPQHALLQASGGLVMQGGKVVKPPPGSSLLPLISTLPLGAKAVNFANLPAGITAVPITSLASMAGSGGQQTVTLFGPISATGGAGAAVPLSGANIVNISGSKHLVYSAAPLQAQPGGRMLTPMKNSTSLLSSTTLPLPSSLSSPVVSQILLAGPKSSVLPNTKPAVAGGVNKALPSATGAASSGGNNLESLRALLVGKPVALSTVARSPFSSTASSSSSSTSTSLLSSTPMLFQMVTTSGNNFVPIPAQPLTLASVATPPQLKHLQPNQALLKSSASTLLSSSLLPSAVANNSSISSNSKSEVNSRSTSVSKSHAVPNGVLSCLTPPKTPDNDSSMEVAAAATLSRLVTNQAETSDIIPLCCCKVNGASFPKLTSGHTYCQALDTVDNKIMGCFNKVTNSILVRPGVKIPFMAMCEAHRRRLKLHQCCPGCGHFCVQGSFLQCKKEGKESVHTFHKQCVFYRGGKHLCPHCGEECGTTHIQLRREEGAQPGVAQVVVSPRLASKRDAVVRKVARISSRGVKKNKSTNRAKEENLALPNNKVIDISAIPLGPDQQILSKLSKCAIEDRPKKYRSMAKDLYTPASEGDVEKVFYLLMDQVDPNQRYEEQEDQTAMHAAATAGSIGTVVLLQQFGAEIHAQDKSLRTPMMCAAENGNLNVVKFLDKAGAKVEDRGEDGMTSLHYAAKAGHIDIVQYILSTERVDVNIEDDGGWTPIIWATESQLLDVVKFLIKHGGDPNKKDNEENTGLHWAAFSGSLDISEVFLDLGCELDSPNEHGDRPLHIAARQDHYDIVMLLLARGANVNLKNNKEETPVECCINQTSQVCMALKVNQKLRAFAANKLIQPERLVERDITMGREKNPIACVNSEDDEPCPTDFLYVTSNVETSWLNINSVITSLQSCRCKDDCSSMYCVCGRSSIRCWYDKMGRLIEEINLLEPPLVFECNRACWSPRLCLSVTAPVAASSTATTGSSRTASRVVSRCSEPTAEAGG</sequence>
<feature type="region of interest" description="Disordered" evidence="4">
    <location>
        <begin position="1"/>
        <end position="29"/>
    </location>
</feature>
<dbReference type="OrthoDB" id="616263at2759"/>
<dbReference type="GO" id="GO:0000785">
    <property type="term" value="C:chromatin"/>
    <property type="evidence" value="ECO:0007669"/>
    <property type="project" value="TreeGrafter"/>
</dbReference>
<dbReference type="InterPro" id="IPR046341">
    <property type="entry name" value="SET_dom_sf"/>
</dbReference>
<dbReference type="InterPro" id="IPR007728">
    <property type="entry name" value="Pre-SET_dom"/>
</dbReference>
<feature type="compositionally biased region" description="Basic and acidic residues" evidence="4">
    <location>
        <begin position="63"/>
        <end position="72"/>
    </location>
</feature>
<keyword evidence="3" id="KW-0040">ANK repeat</keyword>
<protein>
    <recommendedName>
        <fullName evidence="5">Pre-SET domain-containing protein</fullName>
    </recommendedName>
</protein>
<feature type="repeat" description="ANK" evidence="3">
    <location>
        <begin position="1451"/>
        <end position="1483"/>
    </location>
</feature>
<keyword evidence="7" id="KW-1185">Reference proteome</keyword>
<evidence type="ECO:0000256" key="2">
    <source>
        <dbReference type="ARBA" id="ARBA00022691"/>
    </source>
</evidence>
<organism evidence="6 7">
    <name type="scientific">Elysia chlorotica</name>
    <name type="common">Eastern emerald elysia</name>
    <name type="synonym">Sea slug</name>
    <dbReference type="NCBI Taxonomy" id="188477"/>
    <lineage>
        <taxon>Eukaryota</taxon>
        <taxon>Metazoa</taxon>
        <taxon>Spiralia</taxon>
        <taxon>Lophotrochozoa</taxon>
        <taxon>Mollusca</taxon>
        <taxon>Gastropoda</taxon>
        <taxon>Heterobranchia</taxon>
        <taxon>Euthyneura</taxon>
        <taxon>Panpulmonata</taxon>
        <taxon>Sacoglossa</taxon>
        <taxon>Placobranchoidea</taxon>
        <taxon>Plakobranchidae</taxon>
        <taxon>Elysia</taxon>
    </lineage>
</organism>
<dbReference type="PANTHER" id="PTHR46307:SF4">
    <property type="entry name" value="G9A, ISOFORM B"/>
    <property type="match status" value="1"/>
</dbReference>
<dbReference type="Gene3D" id="2.170.270.10">
    <property type="entry name" value="SET domain"/>
    <property type="match status" value="1"/>
</dbReference>
<feature type="repeat" description="ANK" evidence="3">
    <location>
        <begin position="1351"/>
        <end position="1383"/>
    </location>
</feature>
<dbReference type="SUPFAM" id="SSF48403">
    <property type="entry name" value="Ankyrin repeat"/>
    <property type="match status" value="1"/>
</dbReference>
<dbReference type="GO" id="GO:0002039">
    <property type="term" value="F:p53 binding"/>
    <property type="evidence" value="ECO:0007669"/>
    <property type="project" value="InterPro"/>
</dbReference>
<accession>A0A433SL84</accession>
<evidence type="ECO:0000256" key="4">
    <source>
        <dbReference type="SAM" id="MobiDB-lite"/>
    </source>
</evidence>
<evidence type="ECO:0000313" key="6">
    <source>
        <dbReference type="EMBL" id="RUS69889.1"/>
    </source>
</evidence>
<dbReference type="Pfam" id="PF13637">
    <property type="entry name" value="Ank_4"/>
    <property type="match status" value="1"/>
</dbReference>
<dbReference type="Gene3D" id="1.25.40.20">
    <property type="entry name" value="Ankyrin repeat-containing domain"/>
    <property type="match status" value="2"/>
</dbReference>
<name>A0A433SL84_ELYCH</name>
<feature type="region of interest" description="Disordered" evidence="4">
    <location>
        <begin position="1033"/>
        <end position="1064"/>
    </location>
</feature>
<evidence type="ECO:0000256" key="1">
    <source>
        <dbReference type="ARBA" id="ARBA00022603"/>
    </source>
</evidence>
<dbReference type="InterPro" id="IPR036770">
    <property type="entry name" value="Ankyrin_rpt-contain_sf"/>
</dbReference>
<feature type="compositionally biased region" description="Low complexity" evidence="4">
    <location>
        <begin position="514"/>
        <end position="529"/>
    </location>
</feature>